<evidence type="ECO:0000313" key="2">
    <source>
        <dbReference type="Proteomes" id="UP000765509"/>
    </source>
</evidence>
<organism evidence="1 2">
    <name type="scientific">Austropuccinia psidii MF-1</name>
    <dbReference type="NCBI Taxonomy" id="1389203"/>
    <lineage>
        <taxon>Eukaryota</taxon>
        <taxon>Fungi</taxon>
        <taxon>Dikarya</taxon>
        <taxon>Basidiomycota</taxon>
        <taxon>Pucciniomycotina</taxon>
        <taxon>Pucciniomycetes</taxon>
        <taxon>Pucciniales</taxon>
        <taxon>Sphaerophragmiaceae</taxon>
        <taxon>Austropuccinia</taxon>
    </lineage>
</organism>
<dbReference type="AlphaFoldDB" id="A0A9Q3HJL0"/>
<comment type="caution">
    <text evidence="1">The sequence shown here is derived from an EMBL/GenBank/DDBJ whole genome shotgun (WGS) entry which is preliminary data.</text>
</comment>
<evidence type="ECO:0000313" key="1">
    <source>
        <dbReference type="EMBL" id="MBW0507803.1"/>
    </source>
</evidence>
<protein>
    <submittedName>
        <fullName evidence="1">Uncharacterized protein</fullName>
    </submittedName>
</protein>
<reference evidence="1" key="1">
    <citation type="submission" date="2021-03" db="EMBL/GenBank/DDBJ databases">
        <title>Draft genome sequence of rust myrtle Austropuccinia psidii MF-1, a brazilian biotype.</title>
        <authorList>
            <person name="Quecine M.C."/>
            <person name="Pachon D.M.R."/>
            <person name="Bonatelli M.L."/>
            <person name="Correr F.H."/>
            <person name="Franceschini L.M."/>
            <person name="Leite T.F."/>
            <person name="Margarido G.R.A."/>
            <person name="Almeida C.A."/>
            <person name="Ferrarezi J.A."/>
            <person name="Labate C.A."/>
        </authorList>
    </citation>
    <scope>NUCLEOTIDE SEQUENCE</scope>
    <source>
        <strain evidence="1">MF-1</strain>
    </source>
</reference>
<accession>A0A9Q3HJL0</accession>
<sequence length="108" mass="12876">MPIRSPPPVLPWRFLPQSHNEAWKEFMDLRPTLTVPQAIVHKSINQILLEDYQLVQMIPFMDETHQNEMHWEFQDHLESLLGQELKAYPKEDITGIVSRFLKKNKNKK</sequence>
<keyword evidence="2" id="KW-1185">Reference proteome</keyword>
<dbReference type="Proteomes" id="UP000765509">
    <property type="component" value="Unassembled WGS sequence"/>
</dbReference>
<dbReference type="EMBL" id="AVOT02019919">
    <property type="protein sequence ID" value="MBW0507803.1"/>
    <property type="molecule type" value="Genomic_DNA"/>
</dbReference>
<name>A0A9Q3HJL0_9BASI</name>
<proteinExistence type="predicted"/>
<gene>
    <name evidence="1" type="ORF">O181_047518</name>
</gene>